<dbReference type="PANTHER" id="PTHR46769:SF2">
    <property type="entry name" value="FIBROCYSTIN-L ISOFORM 2 PRECURSOR-RELATED"/>
    <property type="match status" value="1"/>
</dbReference>
<dbReference type="OrthoDB" id="120976at2759"/>
<evidence type="ECO:0000313" key="4">
    <source>
        <dbReference type="EMBL" id="KAF0984793.1"/>
    </source>
</evidence>
<dbReference type="OMA" id="GNICWNT"/>
<gene>
    <name evidence="4" type="ORF">FDP41_000692</name>
</gene>
<keyword evidence="1" id="KW-0732">Signal</keyword>
<dbReference type="Proteomes" id="UP000444721">
    <property type="component" value="Unassembled WGS sequence"/>
</dbReference>
<evidence type="ECO:0000256" key="2">
    <source>
        <dbReference type="SAM" id="Phobius"/>
    </source>
</evidence>
<comment type="caution">
    <text evidence="4">The sequence shown here is derived from an EMBL/GenBank/DDBJ whole genome shotgun (WGS) entry which is preliminary data.</text>
</comment>
<keyword evidence="2" id="KW-0812">Transmembrane</keyword>
<dbReference type="Pfam" id="PF24606">
    <property type="entry name" value="CEMIP_beta-hel"/>
    <property type="match status" value="1"/>
</dbReference>
<evidence type="ECO:0000313" key="5">
    <source>
        <dbReference type="Proteomes" id="UP000444721"/>
    </source>
</evidence>
<keyword evidence="2" id="KW-0472">Membrane</keyword>
<dbReference type="InterPro" id="IPR052387">
    <property type="entry name" value="Fibrocystin"/>
</dbReference>
<dbReference type="VEuPathDB" id="AmoebaDB:NF0102300"/>
<feature type="transmembrane region" description="Helical" evidence="2">
    <location>
        <begin position="39"/>
        <end position="68"/>
    </location>
</feature>
<dbReference type="AlphaFoldDB" id="A0A6A5C2Z2"/>
<dbReference type="EMBL" id="VFQX01000002">
    <property type="protein sequence ID" value="KAF0984793.1"/>
    <property type="molecule type" value="Genomic_DNA"/>
</dbReference>
<dbReference type="RefSeq" id="XP_044569506.1">
    <property type="nucleotide sequence ID" value="XM_044710607.1"/>
</dbReference>
<dbReference type="GeneID" id="68107910"/>
<accession>A0A6A5C2Z2</accession>
<proteinExistence type="predicted"/>
<dbReference type="VEuPathDB" id="AmoebaDB:FDP41_000692"/>
<organism evidence="4 5">
    <name type="scientific">Naegleria fowleri</name>
    <name type="common">Brain eating amoeba</name>
    <dbReference type="NCBI Taxonomy" id="5763"/>
    <lineage>
        <taxon>Eukaryota</taxon>
        <taxon>Discoba</taxon>
        <taxon>Heterolobosea</taxon>
        <taxon>Tetramitia</taxon>
        <taxon>Eutetramitia</taxon>
        <taxon>Vahlkampfiidae</taxon>
        <taxon>Naegleria</taxon>
    </lineage>
</organism>
<dbReference type="Gene3D" id="3.30.450.20">
    <property type="entry name" value="PAS domain"/>
    <property type="match status" value="1"/>
</dbReference>
<keyword evidence="5" id="KW-1185">Reference proteome</keyword>
<sequence>MSKVVPQKVDEELLSSNQPLVSDDCEESLLFKEKKQRPAILACILSVRLFLIGVITLLVITTAVSIWVTSYTVNEAAALEAVNVLIQNIVNEKVVNLLNAQLIPAKQVIDQVALDYQFGYIDMVDAVRNYLYSKFKVYDITLVNLCFGSYGLNYLQTVTIGSAGQWVWAKKMPGENLLSWELDPSTGAIIKPYVLNLTQYPVAKMDYYIESMNLIKTNPNGAFGSAYLVINSSMQIYWSTPVYNRTDLSTKQVIGIAKVNIALDLIAKSLSSLKVLNHGYIVLSEFSSGYVLGSSLEIPDLQFKRINASSIATRNAGEVMKQVMSQSNDQVQFTTTVGGVTYLVSSKPYTFYNIRWRMTLVFEDNEIKEAIITSSYIILGVTCGVAIIGVIVSALIGYMVTNPFVKLQQDFKKIEVLDLLNIRPSIFTEAKSIYSSLTETVNWLSEFRAFLPDCVLNQLQAPKETSNVITDENNNEKKHPSNDKKRIQNWVLMLLHILATFSPHPIQAFRTHVKKKSTSKHVQIRFIISKVLTDISTICKTVRGDLQIKSYNEFLVIFVTQDPADNTETGYKGMVFMTGSSVKIHGKVYTPTWTVLQNTAQKGTNTITVNQSTQWKVGDKLVIANTDYSDLYHWSDTVPDSLKWKQGFRFLDQNEERTIVQVVNSQTFVLNAPLNYTHFAEGDMRAEVGVLNRNIIFQGDASSESSKFGGHIMFRPGNMVQVRSVEITKMGNAGLLGRYPIHFHVFGEQAYKIGNAHFYLKDSSIHDTYQRCVVVHDTNGVTIEGNICWNTKGHQYFLEEG</sequence>
<reference evidence="4 5" key="1">
    <citation type="journal article" date="2019" name="Sci. Rep.">
        <title>Nanopore sequencing improves the draft genome of the human pathogenic amoeba Naegleria fowleri.</title>
        <authorList>
            <person name="Liechti N."/>
            <person name="Schurch N."/>
            <person name="Bruggmann R."/>
            <person name="Wittwer M."/>
        </authorList>
    </citation>
    <scope>NUCLEOTIDE SEQUENCE [LARGE SCALE GENOMIC DNA]</scope>
    <source>
        <strain evidence="4 5">ATCC 30894</strain>
    </source>
</reference>
<evidence type="ECO:0000259" key="3">
    <source>
        <dbReference type="Pfam" id="PF24606"/>
    </source>
</evidence>
<evidence type="ECO:0000256" key="1">
    <source>
        <dbReference type="ARBA" id="ARBA00022729"/>
    </source>
</evidence>
<dbReference type="InterPro" id="IPR055401">
    <property type="entry name" value="CEMIP_beta-hel_dom"/>
</dbReference>
<protein>
    <recommendedName>
        <fullName evidence="3">CEMIP beta-helix domain-containing protein</fullName>
    </recommendedName>
</protein>
<feature type="transmembrane region" description="Helical" evidence="2">
    <location>
        <begin position="376"/>
        <end position="400"/>
    </location>
</feature>
<name>A0A6A5C2Z2_NAEFO</name>
<keyword evidence="2" id="KW-1133">Transmembrane helix</keyword>
<dbReference type="VEuPathDB" id="AmoebaDB:NfTy_031260"/>
<dbReference type="PANTHER" id="PTHR46769">
    <property type="entry name" value="POLYCYSTIC KIDNEY AND HEPATIC DISEASE 1 (AUTOSOMAL RECESSIVE)-LIKE 1"/>
    <property type="match status" value="1"/>
</dbReference>
<feature type="domain" description="CEMIP beta-helix" evidence="3">
    <location>
        <begin position="707"/>
        <end position="801"/>
    </location>
</feature>